<dbReference type="Proteomes" id="UP000073492">
    <property type="component" value="Unassembled WGS sequence"/>
</dbReference>
<dbReference type="AlphaFoldDB" id="A0A139IJC5"/>
<gene>
    <name evidence="1" type="ORF">AC579_4418</name>
</gene>
<organism evidence="1 2">
    <name type="scientific">Pseudocercospora musae</name>
    <dbReference type="NCBI Taxonomy" id="113226"/>
    <lineage>
        <taxon>Eukaryota</taxon>
        <taxon>Fungi</taxon>
        <taxon>Dikarya</taxon>
        <taxon>Ascomycota</taxon>
        <taxon>Pezizomycotina</taxon>
        <taxon>Dothideomycetes</taxon>
        <taxon>Dothideomycetidae</taxon>
        <taxon>Mycosphaerellales</taxon>
        <taxon>Mycosphaerellaceae</taxon>
        <taxon>Pseudocercospora</taxon>
    </lineage>
</organism>
<accession>A0A139IJC5</accession>
<keyword evidence="2" id="KW-1185">Reference proteome</keyword>
<reference evidence="1 2" key="1">
    <citation type="submission" date="2015-07" db="EMBL/GenBank/DDBJ databases">
        <title>Comparative genomics of the Sigatoka disease complex on banana suggests a link between parallel evolutionary changes in Pseudocercospora fijiensis and Pseudocercospora eumusae and increased virulence on the banana host.</title>
        <authorList>
            <person name="Chang T.-C."/>
            <person name="Salvucci A."/>
            <person name="Crous P.W."/>
            <person name="Stergiopoulos I."/>
        </authorList>
    </citation>
    <scope>NUCLEOTIDE SEQUENCE [LARGE SCALE GENOMIC DNA]</scope>
    <source>
        <strain evidence="1 2">CBS 116634</strain>
    </source>
</reference>
<sequence length="98" mass="10842">MHIPHLTKRPLLLHYLPKCFHVVTQTIRNSCYQAVLRLLSLDNARNKSTKASSLIFALPGSIFLTSISPSKLCSTHPKARLEQRCTNFAPGTAVEAAV</sequence>
<protein>
    <submittedName>
        <fullName evidence="1">Uncharacterized protein</fullName>
    </submittedName>
</protein>
<evidence type="ECO:0000313" key="2">
    <source>
        <dbReference type="Proteomes" id="UP000073492"/>
    </source>
</evidence>
<comment type="caution">
    <text evidence="1">The sequence shown here is derived from an EMBL/GenBank/DDBJ whole genome shotgun (WGS) entry which is preliminary data.</text>
</comment>
<name>A0A139IJC5_9PEZI</name>
<proteinExistence type="predicted"/>
<evidence type="ECO:0000313" key="1">
    <source>
        <dbReference type="EMBL" id="KXT14735.1"/>
    </source>
</evidence>
<dbReference type="EMBL" id="LFZO01000076">
    <property type="protein sequence ID" value="KXT14735.1"/>
    <property type="molecule type" value="Genomic_DNA"/>
</dbReference>